<evidence type="ECO:0000313" key="3">
    <source>
        <dbReference type="Proteomes" id="UP000247702"/>
    </source>
</evidence>
<proteinExistence type="predicted"/>
<evidence type="ECO:0000256" key="1">
    <source>
        <dbReference type="SAM" id="MobiDB-lite"/>
    </source>
</evidence>
<gene>
    <name evidence="2" type="ORF">RclHR1_27380002</name>
</gene>
<evidence type="ECO:0000313" key="2">
    <source>
        <dbReference type="EMBL" id="GBB96366.1"/>
    </source>
</evidence>
<feature type="region of interest" description="Disordered" evidence="1">
    <location>
        <begin position="1"/>
        <end position="74"/>
    </location>
</feature>
<name>A0A2Z6RWH8_9GLOM</name>
<organism evidence="2 3">
    <name type="scientific">Rhizophagus clarus</name>
    <dbReference type="NCBI Taxonomy" id="94130"/>
    <lineage>
        <taxon>Eukaryota</taxon>
        <taxon>Fungi</taxon>
        <taxon>Fungi incertae sedis</taxon>
        <taxon>Mucoromycota</taxon>
        <taxon>Glomeromycotina</taxon>
        <taxon>Glomeromycetes</taxon>
        <taxon>Glomerales</taxon>
        <taxon>Glomeraceae</taxon>
        <taxon>Rhizophagus</taxon>
    </lineage>
</organism>
<reference evidence="2 3" key="1">
    <citation type="submission" date="2017-11" db="EMBL/GenBank/DDBJ databases">
        <title>The genome of Rhizophagus clarus HR1 reveals common genetic basis of auxotrophy among arbuscular mycorrhizal fungi.</title>
        <authorList>
            <person name="Kobayashi Y."/>
        </authorList>
    </citation>
    <scope>NUCLEOTIDE SEQUENCE [LARGE SCALE GENOMIC DNA]</scope>
    <source>
        <strain evidence="2 3">HR1</strain>
    </source>
</reference>
<accession>A0A2Z6RWH8</accession>
<feature type="compositionally biased region" description="Polar residues" evidence="1">
    <location>
        <begin position="51"/>
        <end position="61"/>
    </location>
</feature>
<dbReference type="EMBL" id="BEXD01001933">
    <property type="protein sequence ID" value="GBB96366.1"/>
    <property type="molecule type" value="Genomic_DNA"/>
</dbReference>
<dbReference type="Proteomes" id="UP000247702">
    <property type="component" value="Unassembled WGS sequence"/>
</dbReference>
<keyword evidence="3" id="KW-1185">Reference proteome</keyword>
<comment type="caution">
    <text evidence="2">The sequence shown here is derived from an EMBL/GenBank/DDBJ whole genome shotgun (WGS) entry which is preliminary data.</text>
</comment>
<protein>
    <submittedName>
        <fullName evidence="2">Uncharacterized protein</fullName>
    </submittedName>
</protein>
<dbReference type="AlphaFoldDB" id="A0A2Z6RWH8"/>
<sequence>MPNNVARRGRGSFNPNSRKASRHERKKDNNNSDNSGSDAADVEVEGPSSPPKENNTASNFSLLPPEYGCGSFCA</sequence>